<proteinExistence type="predicted"/>
<feature type="transmembrane region" description="Helical" evidence="1">
    <location>
        <begin position="35"/>
        <end position="52"/>
    </location>
</feature>
<accession>A0A6I3XJ24</accession>
<keyword evidence="3" id="KW-1185">Reference proteome</keyword>
<name>A0A6I3XJ24_9BURK</name>
<dbReference type="Proteomes" id="UP000431684">
    <property type="component" value="Unassembled WGS sequence"/>
</dbReference>
<comment type="caution">
    <text evidence="2">The sequence shown here is derived from an EMBL/GenBank/DDBJ whole genome shotgun (WGS) entry which is preliminary data.</text>
</comment>
<feature type="transmembrane region" description="Helical" evidence="1">
    <location>
        <begin position="6"/>
        <end position="23"/>
    </location>
</feature>
<dbReference type="PANTHER" id="PTHR28008">
    <property type="entry name" value="DOMAIN PROTEIN, PUTATIVE (AFU_ORTHOLOGUE AFUA_3G10980)-RELATED"/>
    <property type="match status" value="1"/>
</dbReference>
<feature type="transmembrane region" description="Helical" evidence="1">
    <location>
        <begin position="58"/>
        <end position="79"/>
    </location>
</feature>
<keyword evidence="1" id="KW-1133">Transmembrane helix</keyword>
<keyword evidence="1" id="KW-0812">Transmembrane</keyword>
<dbReference type="OrthoDB" id="8759225at2"/>
<reference evidence="2 3" key="1">
    <citation type="submission" date="2019-11" db="EMBL/GenBank/DDBJ databases">
        <title>Draft Genome Sequences of Six Type Strains of the Genus Massilia.</title>
        <authorList>
            <person name="Miess H."/>
            <person name="Frediansyah A."/>
            <person name="Goeker M."/>
            <person name="Gross H."/>
        </authorList>
    </citation>
    <scope>NUCLEOTIDE SEQUENCE [LARGE SCALE GENOMIC DNA]</scope>
    <source>
        <strain evidence="2 3">DSM 17513</strain>
    </source>
</reference>
<evidence type="ECO:0000313" key="2">
    <source>
        <dbReference type="EMBL" id="MUI14443.1"/>
    </source>
</evidence>
<feature type="transmembrane region" description="Helical" evidence="1">
    <location>
        <begin position="91"/>
        <end position="109"/>
    </location>
</feature>
<dbReference type="RefSeq" id="WP_155710134.1">
    <property type="nucleotide sequence ID" value="NZ_BMWU01000036.1"/>
</dbReference>
<sequence>MVGWEIAVFAIVITGVAVGCLIPTHWMRPLPHDKWLHFGAYAGLTMLAALIAPGWNELGYWLLGLLAAGWLIEVLQMLVPGRGFCWRDMGANAAGIACAAAGTFLLKLVL</sequence>
<protein>
    <recommendedName>
        <fullName evidence="4">VanZ-like domain-containing protein</fullName>
    </recommendedName>
</protein>
<organism evidence="2 3">
    <name type="scientific">Pseudoduganella dura</name>
    <dbReference type="NCBI Taxonomy" id="321982"/>
    <lineage>
        <taxon>Bacteria</taxon>
        <taxon>Pseudomonadati</taxon>
        <taxon>Pseudomonadota</taxon>
        <taxon>Betaproteobacteria</taxon>
        <taxon>Burkholderiales</taxon>
        <taxon>Oxalobacteraceae</taxon>
        <taxon>Telluria group</taxon>
        <taxon>Pseudoduganella</taxon>
    </lineage>
</organism>
<dbReference type="NCBIfam" id="NF037970">
    <property type="entry name" value="vanZ_1"/>
    <property type="match status" value="1"/>
</dbReference>
<dbReference type="PANTHER" id="PTHR28008:SF1">
    <property type="entry name" value="DOMAIN PROTEIN, PUTATIVE (AFU_ORTHOLOGUE AFUA_3G10980)-RELATED"/>
    <property type="match status" value="1"/>
</dbReference>
<keyword evidence="1" id="KW-0472">Membrane</keyword>
<evidence type="ECO:0008006" key="4">
    <source>
        <dbReference type="Google" id="ProtNLM"/>
    </source>
</evidence>
<gene>
    <name evidence="2" type="ORF">GJV26_18550</name>
</gene>
<evidence type="ECO:0000256" key="1">
    <source>
        <dbReference type="SAM" id="Phobius"/>
    </source>
</evidence>
<dbReference type="EMBL" id="WNWM01000002">
    <property type="protein sequence ID" value="MUI14443.1"/>
    <property type="molecule type" value="Genomic_DNA"/>
</dbReference>
<dbReference type="AlphaFoldDB" id="A0A6I3XJ24"/>
<evidence type="ECO:0000313" key="3">
    <source>
        <dbReference type="Proteomes" id="UP000431684"/>
    </source>
</evidence>